<feature type="non-terminal residue" evidence="2">
    <location>
        <position position="90"/>
    </location>
</feature>
<dbReference type="Proteomes" id="UP000079169">
    <property type="component" value="Unplaced"/>
</dbReference>
<sequence length="90" mass="9993">MVFRKLHLGTVSYGPDTFDEVRDLLKFTYENMSATADSNTPHKQMVIGSNKIRRSDHSRVHEAVKAVALCHNVTPVYENSGGHGDGSLHL</sequence>
<organism evidence="1 2">
    <name type="scientific">Diaphorina citri</name>
    <name type="common">Asian citrus psyllid</name>
    <dbReference type="NCBI Taxonomy" id="121845"/>
    <lineage>
        <taxon>Eukaryota</taxon>
        <taxon>Metazoa</taxon>
        <taxon>Ecdysozoa</taxon>
        <taxon>Arthropoda</taxon>
        <taxon>Hexapoda</taxon>
        <taxon>Insecta</taxon>
        <taxon>Pterygota</taxon>
        <taxon>Neoptera</taxon>
        <taxon>Paraneoptera</taxon>
        <taxon>Hemiptera</taxon>
        <taxon>Sternorrhyncha</taxon>
        <taxon>Psylloidea</taxon>
        <taxon>Psyllidae</taxon>
        <taxon>Diaphorininae</taxon>
        <taxon>Diaphorina</taxon>
    </lineage>
</organism>
<reference evidence="2" key="1">
    <citation type="submission" date="2025-08" db="UniProtKB">
        <authorList>
            <consortium name="RefSeq"/>
        </authorList>
    </citation>
    <scope>IDENTIFICATION</scope>
</reference>
<dbReference type="STRING" id="121845.A0A1S3DJY8"/>
<dbReference type="PaxDb" id="121845-A0A1S3DJY8"/>
<dbReference type="GeneID" id="103519939"/>
<evidence type="ECO:0000313" key="2">
    <source>
        <dbReference type="RefSeq" id="XP_008483249.2"/>
    </source>
</evidence>
<keyword evidence="1" id="KW-1185">Reference proteome</keyword>
<dbReference type="AlphaFoldDB" id="A0A1S3DJY8"/>
<name>A0A1S3DJY8_DIACI</name>
<accession>A0A1S3DJY8</accession>
<protein>
    <submittedName>
        <fullName evidence="2">Probable phospholipid-transporting ATPase IIB</fullName>
    </submittedName>
</protein>
<evidence type="ECO:0000313" key="1">
    <source>
        <dbReference type="Proteomes" id="UP000079169"/>
    </source>
</evidence>
<proteinExistence type="predicted"/>
<gene>
    <name evidence="2" type="primary">LOC103519939</name>
</gene>
<dbReference type="RefSeq" id="XP_008483249.2">
    <property type="nucleotide sequence ID" value="XM_008485027.3"/>
</dbReference>
<dbReference type="KEGG" id="dci:103519939"/>